<evidence type="ECO:0000313" key="2">
    <source>
        <dbReference type="EMBL" id="SAK66215.1"/>
    </source>
</evidence>
<proteinExistence type="predicted"/>
<dbReference type="Proteomes" id="UP000071859">
    <property type="component" value="Unassembled WGS sequence"/>
</dbReference>
<comment type="caution">
    <text evidence="2">The sequence shown here is derived from an EMBL/GenBank/DDBJ whole genome shotgun (WGS) entry which is preliminary data.</text>
</comment>
<evidence type="ECO:0000259" key="1">
    <source>
        <dbReference type="Pfam" id="PF13391"/>
    </source>
</evidence>
<gene>
    <name evidence="2" type="ORF">AWB78_02390</name>
</gene>
<keyword evidence="3" id="KW-1185">Reference proteome</keyword>
<name>A0A158B7Z8_9BURK</name>
<organism evidence="2 3">
    <name type="scientific">Caballeronia calidae</name>
    <dbReference type="NCBI Taxonomy" id="1777139"/>
    <lineage>
        <taxon>Bacteria</taxon>
        <taxon>Pseudomonadati</taxon>
        <taxon>Pseudomonadota</taxon>
        <taxon>Betaproteobacteria</taxon>
        <taxon>Burkholderiales</taxon>
        <taxon>Burkholderiaceae</taxon>
        <taxon>Caballeronia</taxon>
    </lineage>
</organism>
<protein>
    <recommendedName>
        <fullName evidence="1">HNH nuclease domain-containing protein</fullName>
    </recommendedName>
</protein>
<dbReference type="EMBL" id="FCOX02000009">
    <property type="protein sequence ID" value="SAK66215.1"/>
    <property type="molecule type" value="Genomic_DNA"/>
</dbReference>
<feature type="domain" description="HNH nuclease" evidence="1">
    <location>
        <begin position="246"/>
        <end position="297"/>
    </location>
</feature>
<dbReference type="AlphaFoldDB" id="A0A158B7Z8"/>
<accession>A0A158B7Z8</accession>
<sequence length="349" mass="38329">MATPEHLKNLNAEYFQAVLAHIPADERQTALLYFGDTGNGVRPNYQIQTSAGTVTYLGSNHLKKGSPPTTYNPENLLGPYTVDAVEKRWFDVVAHGLSVDEEDFVDVFTELSASLNLGVMAMLAAQAHAPELGATLDALAHSIDANAEPSSLNKLESAYVTFANDVAKCLELKAPGMTVLATWKAKAGWTLKREALSALRRTILDGLDDWPDDKAAAGTNVIALRAERRGQGLYRLNMRKLWNNQCSVTGCAVKEVLVASHAKAWKDSNESEKVNQFNGLLLTGTLDKLFDAGLISFAEDGRLLRSSKLCRKDRETLGLTGDMRLRPNPKLKGRHLPYLKAHRQQHGFC</sequence>
<dbReference type="InterPro" id="IPR003615">
    <property type="entry name" value="HNH_nuc"/>
</dbReference>
<evidence type="ECO:0000313" key="3">
    <source>
        <dbReference type="Proteomes" id="UP000071859"/>
    </source>
</evidence>
<dbReference type="OrthoDB" id="9811869at2"/>
<dbReference type="Pfam" id="PF13391">
    <property type="entry name" value="HNH_2"/>
    <property type="match status" value="1"/>
</dbReference>
<reference evidence="2" key="1">
    <citation type="submission" date="2016-01" db="EMBL/GenBank/DDBJ databases">
        <authorList>
            <person name="Peeters C."/>
        </authorList>
    </citation>
    <scope>NUCLEOTIDE SEQUENCE</scope>
    <source>
        <strain evidence="2">LMG 29321</strain>
    </source>
</reference>